<evidence type="ECO:0000313" key="1">
    <source>
        <dbReference type="EMBL" id="TFB78678.1"/>
    </source>
</evidence>
<accession>A0A4V3IA12</accession>
<comment type="caution">
    <text evidence="1">The sequence shown here is derived from an EMBL/GenBank/DDBJ whole genome shotgun (WGS) entry which is preliminary data.</text>
</comment>
<dbReference type="PANTHER" id="PTHR36849:SF1">
    <property type="entry name" value="CYTOPLASMIC PROTEIN"/>
    <property type="match status" value="1"/>
</dbReference>
<protein>
    <submittedName>
        <fullName evidence="1">DUF488 domain-containing protein</fullName>
    </submittedName>
</protein>
<dbReference type="EMBL" id="SOFI01000003">
    <property type="protein sequence ID" value="TFB78678.1"/>
    <property type="molecule type" value="Genomic_DNA"/>
</dbReference>
<organism evidence="1 2">
    <name type="scientific">Terrimesophilobacter mesophilus</name>
    <dbReference type="NCBI Taxonomy" id="433647"/>
    <lineage>
        <taxon>Bacteria</taxon>
        <taxon>Bacillati</taxon>
        <taxon>Actinomycetota</taxon>
        <taxon>Actinomycetes</taxon>
        <taxon>Micrococcales</taxon>
        <taxon>Microbacteriaceae</taxon>
        <taxon>Terrimesophilobacter</taxon>
    </lineage>
</organism>
<sequence length="118" mass="13983">MLVRIKRIYEDPAADDGYRVLVDRIWPRGVSKDRAKLDEWLKEAAPSTQLRTWFHHEEPKWDEFQSRYRAELDENEAVGDLRRILASQPVVTLLYSARNEEENQAVVLRDYLTEHSTI</sequence>
<dbReference type="RefSeq" id="WP_104094557.1">
    <property type="nucleotide sequence ID" value="NZ_JACHBP010000001.1"/>
</dbReference>
<name>A0A4V3IA12_9MICO</name>
<dbReference type="Proteomes" id="UP000298488">
    <property type="component" value="Unassembled WGS sequence"/>
</dbReference>
<dbReference type="PANTHER" id="PTHR36849">
    <property type="entry name" value="CYTOPLASMIC PROTEIN-RELATED"/>
    <property type="match status" value="1"/>
</dbReference>
<proteinExistence type="predicted"/>
<evidence type="ECO:0000313" key="2">
    <source>
        <dbReference type="Proteomes" id="UP000298488"/>
    </source>
</evidence>
<reference evidence="1 2" key="1">
    <citation type="submission" date="2019-03" db="EMBL/GenBank/DDBJ databases">
        <title>Genomics of glacier-inhabiting Cryobacterium strains.</title>
        <authorList>
            <person name="Liu Q."/>
            <person name="Xin Y.-H."/>
        </authorList>
    </citation>
    <scope>NUCLEOTIDE SEQUENCE [LARGE SCALE GENOMIC DNA]</scope>
    <source>
        <strain evidence="1 2">CGMCC 1.10440</strain>
    </source>
</reference>
<dbReference type="Pfam" id="PF22752">
    <property type="entry name" value="DUF488-N3i"/>
    <property type="match status" value="1"/>
</dbReference>
<dbReference type="AlphaFoldDB" id="A0A4V3IA12"/>
<keyword evidence="2" id="KW-1185">Reference proteome</keyword>
<gene>
    <name evidence="1" type="ORF">E3N84_00420</name>
</gene>
<dbReference type="InterPro" id="IPR052552">
    <property type="entry name" value="YeaO-like"/>
</dbReference>
<dbReference type="OrthoDB" id="9790745at2"/>